<dbReference type="EMBL" id="KZ773021">
    <property type="protein sequence ID" value="PTQ26798.1"/>
    <property type="molecule type" value="Genomic_DNA"/>
</dbReference>
<feature type="domain" description="Alpha-carbonic anhydrase" evidence="1">
    <location>
        <begin position="1"/>
        <end position="179"/>
    </location>
</feature>
<dbReference type="AlphaFoldDB" id="A0A2R6VYW9"/>
<dbReference type="SMART" id="SM01057">
    <property type="entry name" value="Carb_anhydrase"/>
    <property type="match status" value="1"/>
</dbReference>
<dbReference type="InterPro" id="IPR041891">
    <property type="entry name" value="Alpha_CA_prokaryot-like"/>
</dbReference>
<accession>A0A2R6VYW9</accession>
<dbReference type="GO" id="GO:0008270">
    <property type="term" value="F:zinc ion binding"/>
    <property type="evidence" value="ECO:0007669"/>
    <property type="project" value="InterPro"/>
</dbReference>
<protein>
    <recommendedName>
        <fullName evidence="1">Alpha-carbonic anhydrase domain-containing protein</fullName>
    </recommendedName>
</protein>
<dbReference type="InterPro" id="IPR023561">
    <property type="entry name" value="Carbonic_anhydrase_a-class"/>
</dbReference>
<reference evidence="3" key="1">
    <citation type="journal article" date="2017" name="Cell">
        <title>Insights into land plant evolution garnered from the Marchantia polymorpha genome.</title>
        <authorList>
            <person name="Bowman J.L."/>
            <person name="Kohchi T."/>
            <person name="Yamato K.T."/>
            <person name="Jenkins J."/>
            <person name="Shu S."/>
            <person name="Ishizaki K."/>
            <person name="Yamaoka S."/>
            <person name="Nishihama R."/>
            <person name="Nakamura Y."/>
            <person name="Berger F."/>
            <person name="Adam C."/>
            <person name="Aki S.S."/>
            <person name="Althoff F."/>
            <person name="Araki T."/>
            <person name="Arteaga-Vazquez M.A."/>
            <person name="Balasubrmanian S."/>
            <person name="Barry K."/>
            <person name="Bauer D."/>
            <person name="Boehm C.R."/>
            <person name="Briginshaw L."/>
            <person name="Caballero-Perez J."/>
            <person name="Catarino B."/>
            <person name="Chen F."/>
            <person name="Chiyoda S."/>
            <person name="Chovatia M."/>
            <person name="Davies K.M."/>
            <person name="Delmans M."/>
            <person name="Demura T."/>
            <person name="Dierschke T."/>
            <person name="Dolan L."/>
            <person name="Dorantes-Acosta A.E."/>
            <person name="Eklund D.M."/>
            <person name="Florent S.N."/>
            <person name="Flores-Sandoval E."/>
            <person name="Fujiyama A."/>
            <person name="Fukuzawa H."/>
            <person name="Galik B."/>
            <person name="Grimanelli D."/>
            <person name="Grimwood J."/>
            <person name="Grossniklaus U."/>
            <person name="Hamada T."/>
            <person name="Haseloff J."/>
            <person name="Hetherington A.J."/>
            <person name="Higo A."/>
            <person name="Hirakawa Y."/>
            <person name="Hundley H.N."/>
            <person name="Ikeda Y."/>
            <person name="Inoue K."/>
            <person name="Inoue S.I."/>
            <person name="Ishida S."/>
            <person name="Jia Q."/>
            <person name="Kakita M."/>
            <person name="Kanazawa T."/>
            <person name="Kawai Y."/>
            <person name="Kawashima T."/>
            <person name="Kennedy M."/>
            <person name="Kinose K."/>
            <person name="Kinoshita T."/>
            <person name="Kohara Y."/>
            <person name="Koide E."/>
            <person name="Komatsu K."/>
            <person name="Kopischke S."/>
            <person name="Kubo M."/>
            <person name="Kyozuka J."/>
            <person name="Lagercrantz U."/>
            <person name="Lin S.S."/>
            <person name="Lindquist E."/>
            <person name="Lipzen A.M."/>
            <person name="Lu C.W."/>
            <person name="De Luna E."/>
            <person name="Martienssen R.A."/>
            <person name="Minamino N."/>
            <person name="Mizutani M."/>
            <person name="Mizutani M."/>
            <person name="Mochizuki N."/>
            <person name="Monte I."/>
            <person name="Mosher R."/>
            <person name="Nagasaki H."/>
            <person name="Nakagami H."/>
            <person name="Naramoto S."/>
            <person name="Nishitani K."/>
            <person name="Ohtani M."/>
            <person name="Okamoto T."/>
            <person name="Okumura M."/>
            <person name="Phillips J."/>
            <person name="Pollak B."/>
            <person name="Reinders A."/>
            <person name="Rovekamp M."/>
            <person name="Sano R."/>
            <person name="Sawa S."/>
            <person name="Schmid M.W."/>
            <person name="Shirakawa M."/>
            <person name="Solano R."/>
            <person name="Spunde A."/>
            <person name="Suetsugu N."/>
            <person name="Sugano S."/>
            <person name="Sugiyama A."/>
            <person name="Sun R."/>
            <person name="Suzuki Y."/>
            <person name="Takenaka M."/>
            <person name="Takezawa D."/>
            <person name="Tomogane H."/>
            <person name="Tsuzuki M."/>
            <person name="Ueda T."/>
            <person name="Umeda M."/>
            <person name="Ward J.M."/>
            <person name="Watanabe Y."/>
            <person name="Yazaki K."/>
            <person name="Yokoyama R."/>
            <person name="Yoshitake Y."/>
            <person name="Yotsui I."/>
            <person name="Zachgo S."/>
            <person name="Schmutz J."/>
        </authorList>
    </citation>
    <scope>NUCLEOTIDE SEQUENCE [LARGE SCALE GENOMIC DNA]</scope>
    <source>
        <strain evidence="3">Tak-1</strain>
    </source>
</reference>
<evidence type="ECO:0000313" key="2">
    <source>
        <dbReference type="EMBL" id="PTQ26798.1"/>
    </source>
</evidence>
<dbReference type="PANTHER" id="PTHR18952">
    <property type="entry name" value="CARBONIC ANHYDRASE"/>
    <property type="match status" value="1"/>
</dbReference>
<gene>
    <name evidence="2" type="ORF">MARPO_0359s0002</name>
</gene>
<dbReference type="GO" id="GO:0016836">
    <property type="term" value="F:hydro-lyase activity"/>
    <property type="evidence" value="ECO:0000318"/>
    <property type="project" value="GO_Central"/>
</dbReference>
<name>A0A2R6VYW9_MARPO</name>
<dbReference type="GO" id="GO:0004089">
    <property type="term" value="F:carbonate dehydratase activity"/>
    <property type="evidence" value="ECO:0007669"/>
    <property type="project" value="InterPro"/>
</dbReference>
<dbReference type="InterPro" id="IPR001148">
    <property type="entry name" value="CA_dom"/>
</dbReference>
<proteinExistence type="predicted"/>
<dbReference type="OrthoDB" id="429145at2759"/>
<dbReference type="Proteomes" id="UP000244005">
    <property type="component" value="Unassembled WGS sequence"/>
</dbReference>
<evidence type="ECO:0000259" key="1">
    <source>
        <dbReference type="PROSITE" id="PS51144"/>
    </source>
</evidence>
<dbReference type="PANTHER" id="PTHR18952:SF208">
    <property type="entry name" value="CARBONIC ANHYDRASE XA-RELATED"/>
    <property type="match status" value="1"/>
</dbReference>
<dbReference type="Pfam" id="PF00194">
    <property type="entry name" value="Carb_anhydrase"/>
    <property type="match status" value="1"/>
</dbReference>
<dbReference type="Gramene" id="Mp8g09490.1">
    <property type="protein sequence ID" value="Mp8g09490.1.cds"/>
    <property type="gene ID" value="Mp8g09490"/>
</dbReference>
<dbReference type="Gene3D" id="3.10.200.10">
    <property type="entry name" value="Alpha carbonic anhydrase"/>
    <property type="match status" value="1"/>
</dbReference>
<dbReference type="SUPFAM" id="SSF51069">
    <property type="entry name" value="Carbonic anhydrase"/>
    <property type="match status" value="1"/>
</dbReference>
<dbReference type="PROSITE" id="PS51144">
    <property type="entry name" value="ALPHA_CA_2"/>
    <property type="match status" value="1"/>
</dbReference>
<keyword evidence="3" id="KW-1185">Reference proteome</keyword>
<sequence>MSYDLELHLVHKTVTQNGPQLAVIGLLYNEGPDDSSTDHFLQQVFDALPYIKKADSSVHTFKSVDFSSLLPVLDGPYARYTGSLTTPPCTENVTWTVMLNQLRHERCLLHLSQRSATLDWNLIKISLHDRHCDADLALHCDVQNLKMSPRQFQAYKAVLKKPNNRPLQDLAGRTVMYSQ</sequence>
<organism evidence="2 3">
    <name type="scientific">Marchantia polymorpha</name>
    <name type="common">Common liverwort</name>
    <name type="synonym">Marchantia aquatica</name>
    <dbReference type="NCBI Taxonomy" id="3197"/>
    <lineage>
        <taxon>Eukaryota</taxon>
        <taxon>Viridiplantae</taxon>
        <taxon>Streptophyta</taxon>
        <taxon>Embryophyta</taxon>
        <taxon>Marchantiophyta</taxon>
        <taxon>Marchantiopsida</taxon>
        <taxon>Marchantiidae</taxon>
        <taxon>Marchantiales</taxon>
        <taxon>Marchantiaceae</taxon>
        <taxon>Marchantia</taxon>
    </lineage>
</organism>
<evidence type="ECO:0000313" key="3">
    <source>
        <dbReference type="Proteomes" id="UP000244005"/>
    </source>
</evidence>
<dbReference type="InterPro" id="IPR036398">
    <property type="entry name" value="CA_dom_sf"/>
</dbReference>
<dbReference type="CDD" id="cd03124">
    <property type="entry name" value="alpha_CA_prokaryotic_like"/>
    <property type="match status" value="1"/>
</dbReference>